<gene>
    <name evidence="1" type="ORF">CRENBAI_003836</name>
</gene>
<dbReference type="EMBL" id="JAHHUM010001562">
    <property type="protein sequence ID" value="KAK5610507.1"/>
    <property type="molecule type" value="Genomic_DNA"/>
</dbReference>
<accession>A0AAV9RNU0</accession>
<dbReference type="AlphaFoldDB" id="A0AAV9RNU0"/>
<protein>
    <recommendedName>
        <fullName evidence="3">DDE Tnp4 domain-containing protein</fullName>
    </recommendedName>
</protein>
<name>A0AAV9RNU0_9TELE</name>
<evidence type="ECO:0000313" key="1">
    <source>
        <dbReference type="EMBL" id="KAK5610507.1"/>
    </source>
</evidence>
<reference evidence="1 2" key="1">
    <citation type="submission" date="2021-06" db="EMBL/GenBank/DDBJ databases">
        <authorList>
            <person name="Palmer J.M."/>
        </authorList>
    </citation>
    <scope>NUCLEOTIDE SEQUENCE [LARGE SCALE GENOMIC DNA]</scope>
    <source>
        <strain evidence="1 2">MEX-2019</strain>
        <tissue evidence="1">Muscle</tissue>
    </source>
</reference>
<evidence type="ECO:0008006" key="3">
    <source>
        <dbReference type="Google" id="ProtNLM"/>
    </source>
</evidence>
<sequence>MMKTRFRAIFLTALEVHHTFVPHVGFDLDPFYIYIIHNIHTYTHMHPLLNCFQLITACTILHNICLGAGDVMAPEDDPEEAVEEDEVGTEAVSGALWQDQLSAEVSALEEVPPEHDYCVQ</sequence>
<dbReference type="Proteomes" id="UP001311232">
    <property type="component" value="Unassembled WGS sequence"/>
</dbReference>
<comment type="caution">
    <text evidence="1">The sequence shown here is derived from an EMBL/GenBank/DDBJ whole genome shotgun (WGS) entry which is preliminary data.</text>
</comment>
<organism evidence="1 2">
    <name type="scientific">Crenichthys baileyi</name>
    <name type="common">White River springfish</name>
    <dbReference type="NCBI Taxonomy" id="28760"/>
    <lineage>
        <taxon>Eukaryota</taxon>
        <taxon>Metazoa</taxon>
        <taxon>Chordata</taxon>
        <taxon>Craniata</taxon>
        <taxon>Vertebrata</taxon>
        <taxon>Euteleostomi</taxon>
        <taxon>Actinopterygii</taxon>
        <taxon>Neopterygii</taxon>
        <taxon>Teleostei</taxon>
        <taxon>Neoteleostei</taxon>
        <taxon>Acanthomorphata</taxon>
        <taxon>Ovalentaria</taxon>
        <taxon>Atherinomorphae</taxon>
        <taxon>Cyprinodontiformes</taxon>
        <taxon>Goodeidae</taxon>
        <taxon>Crenichthys</taxon>
    </lineage>
</organism>
<keyword evidence="2" id="KW-1185">Reference proteome</keyword>
<proteinExistence type="predicted"/>
<evidence type="ECO:0000313" key="2">
    <source>
        <dbReference type="Proteomes" id="UP001311232"/>
    </source>
</evidence>